<evidence type="ECO:0000256" key="1">
    <source>
        <dbReference type="SAM" id="MobiDB-lite"/>
    </source>
</evidence>
<feature type="compositionally biased region" description="Pro residues" evidence="1">
    <location>
        <begin position="30"/>
        <end position="39"/>
    </location>
</feature>
<feature type="region of interest" description="Disordered" evidence="1">
    <location>
        <begin position="1"/>
        <end position="45"/>
    </location>
</feature>
<accession>A0A0E9RX92</accession>
<organism evidence="2">
    <name type="scientific">Anguilla anguilla</name>
    <name type="common">European freshwater eel</name>
    <name type="synonym">Muraena anguilla</name>
    <dbReference type="NCBI Taxonomy" id="7936"/>
    <lineage>
        <taxon>Eukaryota</taxon>
        <taxon>Metazoa</taxon>
        <taxon>Chordata</taxon>
        <taxon>Craniata</taxon>
        <taxon>Vertebrata</taxon>
        <taxon>Euteleostomi</taxon>
        <taxon>Actinopterygii</taxon>
        <taxon>Neopterygii</taxon>
        <taxon>Teleostei</taxon>
        <taxon>Anguilliformes</taxon>
        <taxon>Anguillidae</taxon>
        <taxon>Anguilla</taxon>
    </lineage>
</organism>
<reference evidence="2" key="2">
    <citation type="journal article" date="2015" name="Fish Shellfish Immunol.">
        <title>Early steps in the European eel (Anguilla anguilla)-Vibrio vulnificus interaction in the gills: Role of the RtxA13 toxin.</title>
        <authorList>
            <person name="Callol A."/>
            <person name="Pajuelo D."/>
            <person name="Ebbesson L."/>
            <person name="Teles M."/>
            <person name="MacKenzie S."/>
            <person name="Amaro C."/>
        </authorList>
    </citation>
    <scope>NUCLEOTIDE SEQUENCE</scope>
</reference>
<sequence>MLSCGARNTAWVPLMGENDRKSAMGTASPSLPPASPSPPSVSGTP</sequence>
<reference evidence="2" key="1">
    <citation type="submission" date="2014-11" db="EMBL/GenBank/DDBJ databases">
        <authorList>
            <person name="Amaro Gonzalez C."/>
        </authorList>
    </citation>
    <scope>NUCLEOTIDE SEQUENCE</scope>
</reference>
<evidence type="ECO:0000313" key="2">
    <source>
        <dbReference type="EMBL" id="JAH33000.1"/>
    </source>
</evidence>
<dbReference type="EMBL" id="GBXM01075577">
    <property type="protein sequence ID" value="JAH33000.1"/>
    <property type="molecule type" value="Transcribed_RNA"/>
</dbReference>
<protein>
    <submittedName>
        <fullName evidence="2">Uncharacterized protein</fullName>
    </submittedName>
</protein>
<name>A0A0E9RX92_ANGAN</name>
<dbReference type="AlphaFoldDB" id="A0A0E9RX92"/>
<proteinExistence type="predicted"/>